<organism evidence="2 3">
    <name type="scientific">Mycena alexandri</name>
    <dbReference type="NCBI Taxonomy" id="1745969"/>
    <lineage>
        <taxon>Eukaryota</taxon>
        <taxon>Fungi</taxon>
        <taxon>Dikarya</taxon>
        <taxon>Basidiomycota</taxon>
        <taxon>Agaricomycotina</taxon>
        <taxon>Agaricomycetes</taxon>
        <taxon>Agaricomycetidae</taxon>
        <taxon>Agaricales</taxon>
        <taxon>Marasmiineae</taxon>
        <taxon>Mycenaceae</taxon>
        <taxon>Mycena</taxon>
    </lineage>
</organism>
<proteinExistence type="predicted"/>
<keyword evidence="3" id="KW-1185">Reference proteome</keyword>
<sequence>MYRARFFYSIKVCLELVVLISMSTYIQSKPFGLNEASPFTYLLATPSFPIFSLIFLILFVHS</sequence>
<feature type="non-terminal residue" evidence="2">
    <location>
        <position position="62"/>
    </location>
</feature>
<evidence type="ECO:0000313" key="2">
    <source>
        <dbReference type="EMBL" id="KAJ7018471.1"/>
    </source>
</evidence>
<dbReference type="Proteomes" id="UP001218188">
    <property type="component" value="Unassembled WGS sequence"/>
</dbReference>
<feature type="transmembrane region" description="Helical" evidence="1">
    <location>
        <begin position="7"/>
        <end position="27"/>
    </location>
</feature>
<reference evidence="2" key="1">
    <citation type="submission" date="2023-03" db="EMBL/GenBank/DDBJ databases">
        <title>Massive genome expansion in bonnet fungi (Mycena s.s.) driven by repeated elements and novel gene families across ecological guilds.</title>
        <authorList>
            <consortium name="Lawrence Berkeley National Laboratory"/>
            <person name="Harder C.B."/>
            <person name="Miyauchi S."/>
            <person name="Viragh M."/>
            <person name="Kuo A."/>
            <person name="Thoen E."/>
            <person name="Andreopoulos B."/>
            <person name="Lu D."/>
            <person name="Skrede I."/>
            <person name="Drula E."/>
            <person name="Henrissat B."/>
            <person name="Morin E."/>
            <person name="Kohler A."/>
            <person name="Barry K."/>
            <person name="LaButti K."/>
            <person name="Morin E."/>
            <person name="Salamov A."/>
            <person name="Lipzen A."/>
            <person name="Mereny Z."/>
            <person name="Hegedus B."/>
            <person name="Baldrian P."/>
            <person name="Stursova M."/>
            <person name="Weitz H."/>
            <person name="Taylor A."/>
            <person name="Grigoriev I.V."/>
            <person name="Nagy L.G."/>
            <person name="Martin F."/>
            <person name="Kauserud H."/>
        </authorList>
    </citation>
    <scope>NUCLEOTIDE SEQUENCE</scope>
    <source>
        <strain evidence="2">CBHHK200</strain>
    </source>
</reference>
<protein>
    <recommendedName>
        <fullName evidence="4">Transmembrane protein</fullName>
    </recommendedName>
</protein>
<keyword evidence="1" id="KW-1133">Transmembrane helix</keyword>
<accession>A0AAD6WP29</accession>
<dbReference type="EMBL" id="JARJCM010000339">
    <property type="protein sequence ID" value="KAJ7018471.1"/>
    <property type="molecule type" value="Genomic_DNA"/>
</dbReference>
<dbReference type="AlphaFoldDB" id="A0AAD6WP29"/>
<evidence type="ECO:0008006" key="4">
    <source>
        <dbReference type="Google" id="ProtNLM"/>
    </source>
</evidence>
<comment type="caution">
    <text evidence="2">The sequence shown here is derived from an EMBL/GenBank/DDBJ whole genome shotgun (WGS) entry which is preliminary data.</text>
</comment>
<evidence type="ECO:0000313" key="3">
    <source>
        <dbReference type="Proteomes" id="UP001218188"/>
    </source>
</evidence>
<name>A0AAD6WP29_9AGAR</name>
<gene>
    <name evidence="2" type="ORF">C8F04DRAFT_1151455</name>
</gene>
<keyword evidence="1" id="KW-0812">Transmembrane</keyword>
<keyword evidence="1" id="KW-0472">Membrane</keyword>
<evidence type="ECO:0000256" key="1">
    <source>
        <dbReference type="SAM" id="Phobius"/>
    </source>
</evidence>
<feature type="transmembrane region" description="Helical" evidence="1">
    <location>
        <begin position="39"/>
        <end position="60"/>
    </location>
</feature>